<dbReference type="KEGG" id="ajp:AMJAP_1437"/>
<keyword evidence="3" id="KW-1185">Reference proteome</keyword>
<gene>
    <name evidence="2" type="ORF">AMJAP_1437</name>
</gene>
<reference evidence="2 3" key="1">
    <citation type="journal article" date="2008" name="Int. J. Syst. Evol. Microbiol.">
        <title>Amphritea japonica sp. nov. and Amphritea balenae sp. nov., isolated from the sediment adjacent to sperm whale carcasses off Kagoshima, Japan.</title>
        <authorList>
            <person name="Miyazaki M."/>
            <person name="Nogi Y."/>
            <person name="Fujiwara Y."/>
            <person name="Kawato M."/>
            <person name="Nagahama T."/>
            <person name="Kubokawa K."/>
            <person name="Horikoshi K."/>
        </authorList>
    </citation>
    <scope>NUCLEOTIDE SEQUENCE [LARGE SCALE GENOMIC DNA]</scope>
    <source>
        <strain evidence="2 3">ATCC BAA-1530</strain>
    </source>
</reference>
<organism evidence="2 3">
    <name type="scientific">Amphritea japonica ATCC BAA-1530</name>
    <dbReference type="NCBI Taxonomy" id="1278309"/>
    <lineage>
        <taxon>Bacteria</taxon>
        <taxon>Pseudomonadati</taxon>
        <taxon>Pseudomonadota</taxon>
        <taxon>Gammaproteobacteria</taxon>
        <taxon>Oceanospirillales</taxon>
        <taxon>Oceanospirillaceae</taxon>
        <taxon>Amphritea</taxon>
    </lineage>
</organism>
<dbReference type="RefSeq" id="WP_019621640.1">
    <property type="nucleotide sequence ID" value="NZ_AP014545.1"/>
</dbReference>
<keyword evidence="1" id="KW-0472">Membrane</keyword>
<keyword evidence="1" id="KW-1133">Transmembrane helix</keyword>
<dbReference type="AlphaFoldDB" id="A0A7R6P9S1"/>
<feature type="transmembrane region" description="Helical" evidence="1">
    <location>
        <begin position="15"/>
        <end position="39"/>
    </location>
</feature>
<dbReference type="OrthoDB" id="6120380at2"/>
<protein>
    <submittedName>
        <fullName evidence="2">Uncharacterized protein</fullName>
    </submittedName>
</protein>
<dbReference type="EMBL" id="AP014545">
    <property type="protein sequence ID" value="BBB26032.1"/>
    <property type="molecule type" value="Genomic_DNA"/>
</dbReference>
<dbReference type="Proteomes" id="UP000595663">
    <property type="component" value="Chromosome"/>
</dbReference>
<evidence type="ECO:0000313" key="3">
    <source>
        <dbReference type="Proteomes" id="UP000595663"/>
    </source>
</evidence>
<sequence>MSRRCQRNEKPEGPLISFLMGQLAAALFAVPTAALLWFATNKQLALWGPGGAFIGATGFWLILACFAFVSLFIPRFFPSLLGKVWNGIIRIEQWF</sequence>
<accession>A0A7R6P9S1</accession>
<evidence type="ECO:0000256" key="1">
    <source>
        <dbReference type="SAM" id="Phobius"/>
    </source>
</evidence>
<name>A0A7R6P9S1_9GAMM</name>
<keyword evidence="1" id="KW-0812">Transmembrane</keyword>
<evidence type="ECO:0000313" key="2">
    <source>
        <dbReference type="EMBL" id="BBB26032.1"/>
    </source>
</evidence>
<feature type="transmembrane region" description="Helical" evidence="1">
    <location>
        <begin position="51"/>
        <end position="73"/>
    </location>
</feature>
<proteinExistence type="predicted"/>